<feature type="non-terminal residue" evidence="2">
    <location>
        <position position="1"/>
    </location>
</feature>
<feature type="transmembrane region" description="Helical" evidence="1">
    <location>
        <begin position="160"/>
        <end position="179"/>
    </location>
</feature>
<organism evidence="2 3">
    <name type="scientific">Wolfiporia cocos (strain MD-104)</name>
    <name type="common">Brown rot fungus</name>
    <dbReference type="NCBI Taxonomy" id="742152"/>
    <lineage>
        <taxon>Eukaryota</taxon>
        <taxon>Fungi</taxon>
        <taxon>Dikarya</taxon>
        <taxon>Basidiomycota</taxon>
        <taxon>Agaricomycotina</taxon>
        <taxon>Agaricomycetes</taxon>
        <taxon>Polyporales</taxon>
        <taxon>Phaeolaceae</taxon>
        <taxon>Wolfiporia</taxon>
    </lineage>
</organism>
<dbReference type="STRING" id="742152.A0A2H3K869"/>
<keyword evidence="1" id="KW-0812">Transmembrane</keyword>
<accession>A0A2H3K869</accession>
<feature type="transmembrane region" description="Helical" evidence="1">
    <location>
        <begin position="42"/>
        <end position="65"/>
    </location>
</feature>
<dbReference type="EMBL" id="KB468168">
    <property type="protein sequence ID" value="PCH44657.1"/>
    <property type="molecule type" value="Genomic_DNA"/>
</dbReference>
<dbReference type="OMA" id="VLAVIEC"/>
<dbReference type="Proteomes" id="UP000218811">
    <property type="component" value="Unassembled WGS sequence"/>
</dbReference>
<protein>
    <submittedName>
        <fullName evidence="2">Uncharacterized protein</fullName>
    </submittedName>
</protein>
<keyword evidence="3" id="KW-1185">Reference proteome</keyword>
<dbReference type="AlphaFoldDB" id="A0A2H3K869"/>
<evidence type="ECO:0000256" key="1">
    <source>
        <dbReference type="SAM" id="Phobius"/>
    </source>
</evidence>
<evidence type="ECO:0000313" key="2">
    <source>
        <dbReference type="EMBL" id="PCH44657.1"/>
    </source>
</evidence>
<dbReference type="OrthoDB" id="2796825at2759"/>
<feature type="transmembrane region" description="Helical" evidence="1">
    <location>
        <begin position="77"/>
        <end position="99"/>
    </location>
</feature>
<keyword evidence="1" id="KW-1133">Transmembrane helix</keyword>
<name>A0A2H3K869_WOLCO</name>
<gene>
    <name evidence="2" type="ORF">WOLCODRAFT_77984</name>
</gene>
<feature type="transmembrane region" description="Helical" evidence="1">
    <location>
        <begin position="191"/>
        <end position="211"/>
    </location>
</feature>
<proteinExistence type="predicted"/>
<reference evidence="2 3" key="1">
    <citation type="journal article" date="2012" name="Science">
        <title>The Paleozoic origin of enzymatic lignin decomposition reconstructed from 31 fungal genomes.</title>
        <authorList>
            <person name="Floudas D."/>
            <person name="Binder M."/>
            <person name="Riley R."/>
            <person name="Barry K."/>
            <person name="Blanchette R.A."/>
            <person name="Henrissat B."/>
            <person name="Martinez A.T."/>
            <person name="Otillar R."/>
            <person name="Spatafora J.W."/>
            <person name="Yadav J.S."/>
            <person name="Aerts A."/>
            <person name="Benoit I."/>
            <person name="Boyd A."/>
            <person name="Carlson A."/>
            <person name="Copeland A."/>
            <person name="Coutinho P.M."/>
            <person name="de Vries R.P."/>
            <person name="Ferreira P."/>
            <person name="Findley K."/>
            <person name="Foster B."/>
            <person name="Gaskell J."/>
            <person name="Glotzer D."/>
            <person name="Gorecki P."/>
            <person name="Heitman J."/>
            <person name="Hesse C."/>
            <person name="Hori C."/>
            <person name="Igarashi K."/>
            <person name="Jurgens J.A."/>
            <person name="Kallen N."/>
            <person name="Kersten P."/>
            <person name="Kohler A."/>
            <person name="Kuees U."/>
            <person name="Kumar T.K.A."/>
            <person name="Kuo A."/>
            <person name="LaButti K."/>
            <person name="Larrondo L.F."/>
            <person name="Lindquist E."/>
            <person name="Ling A."/>
            <person name="Lombard V."/>
            <person name="Lucas S."/>
            <person name="Lundell T."/>
            <person name="Martin R."/>
            <person name="McLaughlin D.J."/>
            <person name="Morgenstern I."/>
            <person name="Morin E."/>
            <person name="Murat C."/>
            <person name="Nagy L.G."/>
            <person name="Nolan M."/>
            <person name="Ohm R.A."/>
            <person name="Patyshakuliyeva A."/>
            <person name="Rokas A."/>
            <person name="Ruiz-Duenas F.J."/>
            <person name="Sabat G."/>
            <person name="Salamov A."/>
            <person name="Samejima M."/>
            <person name="Schmutz J."/>
            <person name="Slot J.C."/>
            <person name="St John F."/>
            <person name="Stenlid J."/>
            <person name="Sun H."/>
            <person name="Sun S."/>
            <person name="Syed K."/>
            <person name="Tsang A."/>
            <person name="Wiebenga A."/>
            <person name="Young D."/>
            <person name="Pisabarro A."/>
            <person name="Eastwood D.C."/>
            <person name="Martin F."/>
            <person name="Cullen D."/>
            <person name="Grigoriev I.V."/>
            <person name="Hibbett D.S."/>
        </authorList>
    </citation>
    <scope>NUCLEOTIDE SEQUENCE [LARGE SCALE GENOMIC DNA]</scope>
    <source>
        <strain evidence="2 3">MD-104</strain>
    </source>
</reference>
<evidence type="ECO:0000313" key="3">
    <source>
        <dbReference type="Proteomes" id="UP000218811"/>
    </source>
</evidence>
<keyword evidence="1" id="KW-0472">Membrane</keyword>
<sequence length="243" mass="26732">VSALWMLSTTNITCNIIINTLAFVDHSDSGRPFFFLADSQQLPINVASIATCTASLILADAFLLYRCEVIWQRLRVTLPLGLLYIMSVVLAVIECFYVTRGGGNIWTGSTSGGPFLPYVAFTGCLHIAFTTFILGRLSFYLRYLPETVMAQNNLNFSGTIPLTVESALPYAVVSFIWMILSCTGSVGANPFVPLLVQLQGITTGLIVIRIANDSAWSLTFLQVAAQKSRTGLDRPTWLRKSFR</sequence>
<feature type="transmembrane region" description="Helical" evidence="1">
    <location>
        <begin position="119"/>
        <end position="139"/>
    </location>
</feature>